<evidence type="ECO:0000256" key="2">
    <source>
        <dbReference type="ARBA" id="ARBA00023015"/>
    </source>
</evidence>
<evidence type="ECO:0000256" key="4">
    <source>
        <dbReference type="ARBA" id="ARBA00023163"/>
    </source>
</evidence>
<evidence type="ECO:0000259" key="7">
    <source>
        <dbReference type="PROSITE" id="PS50048"/>
    </source>
</evidence>
<evidence type="ECO:0000256" key="6">
    <source>
        <dbReference type="SAM" id="MobiDB-lite"/>
    </source>
</evidence>
<dbReference type="EMBL" id="FMWP01000107">
    <property type="protein sequence ID" value="SDA00111.1"/>
    <property type="molecule type" value="Genomic_DNA"/>
</dbReference>
<dbReference type="CDD" id="cd00067">
    <property type="entry name" value="GAL4"/>
    <property type="match status" value="1"/>
</dbReference>
<dbReference type="GO" id="GO:0008270">
    <property type="term" value="F:zinc ion binding"/>
    <property type="evidence" value="ECO:0007669"/>
    <property type="project" value="InterPro"/>
</dbReference>
<dbReference type="PANTHER" id="PTHR31845:SF17">
    <property type="entry name" value="ZN(II)2CYS6 TRANSCRIPTION FACTOR (EUROFUNG)"/>
    <property type="match status" value="1"/>
</dbReference>
<gene>
    <name evidence="8" type="ORF">BZ3500_MVSOF-1268-A1-R1_CHR9G10449</name>
</gene>
<comment type="subcellular location">
    <subcellularLocation>
        <location evidence="1">Nucleus</location>
    </subcellularLocation>
</comment>
<dbReference type="InterPro" id="IPR051089">
    <property type="entry name" value="prtT"/>
</dbReference>
<feature type="region of interest" description="Disordered" evidence="6">
    <location>
        <begin position="109"/>
        <end position="136"/>
    </location>
</feature>
<feature type="compositionally biased region" description="Low complexity" evidence="6">
    <location>
        <begin position="182"/>
        <end position="217"/>
    </location>
</feature>
<sequence length="897" mass="98801">MPDVELMDSSQVPLNEACVACRAVKRKCTHPGTGAACIRCERLKRDDCTFKQQKRGRKRVRTFKGSFNRSVDSYHGAVFFPLLCGRPLGEGSLTPTRDLERDSFDQTFSGRDSAASAPSMSETTVAESSQASQATQDVKIQLTTSYPPPSTYYYLKLGPTSNQPPQHVPHAGPSSHAHDHTAASSNGGTASASTSRLEQASAPERPPSSSRSTASGSDTYACPGVSPANVPDNFVEPPVPKPSVPRTLGLALDRLLAHDDPSEGSDTMDIWSFANAFGHKNKRKISAVSEDAEFGMLPPCAKDRETEVLDVVQVGLIREEQVEELWIHFFDHLNPMISILDPVLHTSRFCRSRSAFLYSAVLTVTAQCVLSEDVYMNCARHLNWLFGKAFEYGTNTLEVIQALAISLQWPHPTPRTLARRNSYMTRSAIEIQLYTKAPRPLPQDDLQVRLILNRERTWMCLVVADGRVSAQHSLPRLIKPEWRWDAIQWYLENRNRGVLATDTLYGPLVGFYPMSDLHCALMAAIGEKMTPDPSVLACLETTQKNWMQLWAPEDEHSTMLPLSPPIASLCRFLAALTKFQTDEVRLLISLVKAKEMGEPERAQDPSSAPVLDFARCVRSAHSVLLQLVAEVTRIRYPFDSMWIGVASCGIWLASNYPNMRHDQKTQTMDALKQALEATKAFDRGRASLPIYALHLLNQLIRDIEATATPPSEHNSNAEIVPAQQRLPNQQSALTVSGAEVQANFPVSSSNLLNPNIAFEPRFVPIKYVPMSAAQPPGWEISLLAAAANGFDYRVSSTNPGVAAELLPRQMAMNPGLPLPMQPNAYYGPGSRPMGGAVGEDAGWSAPPPPPQEEQSWYVQKFARPASLESQTTDVPPSILVQAIQSILMEFVGIVSHN</sequence>
<evidence type="ECO:0000256" key="5">
    <source>
        <dbReference type="ARBA" id="ARBA00023242"/>
    </source>
</evidence>
<accession>A0A2X0ME88</accession>
<name>A0A2X0ME88_9BASI</name>
<feature type="domain" description="Zn(2)-C6 fungal-type" evidence="7">
    <location>
        <begin position="17"/>
        <end position="50"/>
    </location>
</feature>
<dbReference type="GO" id="GO:0000981">
    <property type="term" value="F:DNA-binding transcription factor activity, RNA polymerase II-specific"/>
    <property type="evidence" value="ECO:0007669"/>
    <property type="project" value="InterPro"/>
</dbReference>
<feature type="region of interest" description="Disordered" evidence="6">
    <location>
        <begin position="153"/>
        <end position="242"/>
    </location>
</feature>
<dbReference type="GO" id="GO:0005634">
    <property type="term" value="C:nucleus"/>
    <property type="evidence" value="ECO:0007669"/>
    <property type="project" value="UniProtKB-SubCell"/>
</dbReference>
<dbReference type="PANTHER" id="PTHR31845">
    <property type="entry name" value="FINGER DOMAIN PROTEIN, PUTATIVE-RELATED"/>
    <property type="match status" value="1"/>
</dbReference>
<organism evidence="8 9">
    <name type="scientific">Microbotryum saponariae</name>
    <dbReference type="NCBI Taxonomy" id="289078"/>
    <lineage>
        <taxon>Eukaryota</taxon>
        <taxon>Fungi</taxon>
        <taxon>Dikarya</taxon>
        <taxon>Basidiomycota</taxon>
        <taxon>Pucciniomycotina</taxon>
        <taxon>Microbotryomycetes</taxon>
        <taxon>Microbotryales</taxon>
        <taxon>Microbotryaceae</taxon>
        <taxon>Microbotryum</taxon>
    </lineage>
</organism>
<keyword evidence="5" id="KW-0539">Nucleus</keyword>
<proteinExistence type="predicted"/>
<dbReference type="InterPro" id="IPR036864">
    <property type="entry name" value="Zn2-C6_fun-type_DNA-bd_sf"/>
</dbReference>
<evidence type="ECO:0000313" key="8">
    <source>
        <dbReference type="EMBL" id="SDA00111.1"/>
    </source>
</evidence>
<keyword evidence="4" id="KW-0804">Transcription</keyword>
<dbReference type="Proteomes" id="UP000249723">
    <property type="component" value="Unassembled WGS sequence"/>
</dbReference>
<evidence type="ECO:0000256" key="3">
    <source>
        <dbReference type="ARBA" id="ARBA00023125"/>
    </source>
</evidence>
<dbReference type="AlphaFoldDB" id="A0A2X0ME88"/>
<reference evidence="9" key="1">
    <citation type="submission" date="2016-10" db="EMBL/GenBank/DDBJ databases">
        <authorList>
            <person name="Jeantristanb JTB J.-T."/>
            <person name="Ricardo R."/>
        </authorList>
    </citation>
    <scope>NUCLEOTIDE SEQUENCE [LARGE SCALE GENOMIC DNA]</scope>
</reference>
<dbReference type="PROSITE" id="PS50048">
    <property type="entry name" value="ZN2_CY6_FUNGAL_2"/>
    <property type="match status" value="1"/>
</dbReference>
<evidence type="ECO:0000256" key="1">
    <source>
        <dbReference type="ARBA" id="ARBA00004123"/>
    </source>
</evidence>
<keyword evidence="2" id="KW-0805">Transcription regulation</keyword>
<dbReference type="GO" id="GO:0000976">
    <property type="term" value="F:transcription cis-regulatory region binding"/>
    <property type="evidence" value="ECO:0007669"/>
    <property type="project" value="TreeGrafter"/>
</dbReference>
<evidence type="ECO:0000313" key="9">
    <source>
        <dbReference type="Proteomes" id="UP000249723"/>
    </source>
</evidence>
<dbReference type="InterPro" id="IPR001138">
    <property type="entry name" value="Zn2Cys6_DnaBD"/>
</dbReference>
<dbReference type="PROSITE" id="PS00463">
    <property type="entry name" value="ZN2_CY6_FUNGAL_1"/>
    <property type="match status" value="1"/>
</dbReference>
<dbReference type="OrthoDB" id="3163292at2759"/>
<keyword evidence="9" id="KW-1185">Reference proteome</keyword>
<protein>
    <submittedName>
        <fullName evidence="8">BZ3500_MvSof-1268-A1-R1_Chr9g10449 protein</fullName>
    </submittedName>
</protein>
<dbReference type="STRING" id="289078.A0A2X0ME88"/>
<dbReference type="SUPFAM" id="SSF57701">
    <property type="entry name" value="Zn2/Cys6 DNA-binding domain"/>
    <property type="match status" value="1"/>
</dbReference>
<dbReference type="CDD" id="cd12148">
    <property type="entry name" value="fungal_TF_MHR"/>
    <property type="match status" value="1"/>
</dbReference>
<dbReference type="SMART" id="SM00066">
    <property type="entry name" value="GAL4"/>
    <property type="match status" value="1"/>
</dbReference>
<keyword evidence="3" id="KW-0238">DNA-binding</keyword>